<sequence>MNSFNAAVVRRYLPASTHIAEAQIETTVFDHILSEEAFPIAEGCLSMGGNVDGYMCPIQRSDTVEEV</sequence>
<protein>
    <submittedName>
        <fullName evidence="1">Uncharacterized protein</fullName>
    </submittedName>
</protein>
<comment type="caution">
    <text evidence="1">The sequence shown here is derived from an EMBL/GenBank/DDBJ whole genome shotgun (WGS) entry which is preliminary data.</text>
</comment>
<reference evidence="1 2" key="1">
    <citation type="journal article" date="2022" name="bioRxiv">
        <title>The genome of the oomycete Peronosclerospora sorghi, a cosmopolitan pathogen of maize and sorghum, is inflated with dispersed pseudogenes.</title>
        <authorList>
            <person name="Fletcher K."/>
            <person name="Martin F."/>
            <person name="Isakeit T."/>
            <person name="Cavanaugh K."/>
            <person name="Magill C."/>
            <person name="Michelmore R."/>
        </authorList>
    </citation>
    <scope>NUCLEOTIDE SEQUENCE [LARGE SCALE GENOMIC DNA]</scope>
    <source>
        <strain evidence="1">P6</strain>
    </source>
</reference>
<evidence type="ECO:0000313" key="2">
    <source>
        <dbReference type="Proteomes" id="UP001163321"/>
    </source>
</evidence>
<dbReference type="Proteomes" id="UP001163321">
    <property type="component" value="Chromosome 13"/>
</dbReference>
<name>A0ACC0WFR0_9STRA</name>
<evidence type="ECO:0000313" key="1">
    <source>
        <dbReference type="EMBL" id="KAI9917126.1"/>
    </source>
</evidence>
<dbReference type="EMBL" id="CM047592">
    <property type="protein sequence ID" value="KAI9917126.1"/>
    <property type="molecule type" value="Genomic_DNA"/>
</dbReference>
<organism evidence="1 2">
    <name type="scientific">Peronosclerospora sorghi</name>
    <dbReference type="NCBI Taxonomy" id="230839"/>
    <lineage>
        <taxon>Eukaryota</taxon>
        <taxon>Sar</taxon>
        <taxon>Stramenopiles</taxon>
        <taxon>Oomycota</taxon>
        <taxon>Peronosporomycetes</taxon>
        <taxon>Peronosporales</taxon>
        <taxon>Peronosporaceae</taxon>
        <taxon>Peronosclerospora</taxon>
    </lineage>
</organism>
<accession>A0ACC0WFR0</accession>
<keyword evidence="2" id="KW-1185">Reference proteome</keyword>
<proteinExistence type="predicted"/>
<gene>
    <name evidence="1" type="ORF">PsorP6_013029</name>
</gene>